<reference evidence="1 2" key="1">
    <citation type="submission" date="2023-06" db="EMBL/GenBank/DDBJ databases">
        <title>Parasedimentitalea psychrophila sp. nov., a psychrophilic bacterium isolated from deep-sea sediment.</title>
        <authorList>
            <person name="Li A."/>
        </authorList>
    </citation>
    <scope>NUCLEOTIDE SEQUENCE [LARGE SCALE GENOMIC DNA]</scope>
    <source>
        <strain evidence="1 2">QS115</strain>
    </source>
</reference>
<protein>
    <submittedName>
        <fullName evidence="1">AlpA family phage regulatory protein</fullName>
    </submittedName>
</protein>
<organism evidence="1 2">
    <name type="scientific">Parasedimentitalea psychrophila</name>
    <dbReference type="NCBI Taxonomy" id="2997337"/>
    <lineage>
        <taxon>Bacteria</taxon>
        <taxon>Pseudomonadati</taxon>
        <taxon>Pseudomonadota</taxon>
        <taxon>Alphaproteobacteria</taxon>
        <taxon>Rhodobacterales</taxon>
        <taxon>Paracoccaceae</taxon>
        <taxon>Parasedimentitalea</taxon>
    </lineage>
</organism>
<evidence type="ECO:0000313" key="2">
    <source>
        <dbReference type="Proteomes" id="UP001238334"/>
    </source>
</evidence>
<keyword evidence="2" id="KW-1185">Reference proteome</keyword>
<dbReference type="InterPro" id="IPR052931">
    <property type="entry name" value="Prophage_regulatory_activator"/>
</dbReference>
<sequence>MVGLSRTTIWRREREGDFPQRIHLGGRRVGWHADEVIAWLEARPKGLIGQSCKTHHG</sequence>
<accession>A0A9Y2L591</accession>
<dbReference type="PANTHER" id="PTHR36154:SF1">
    <property type="entry name" value="DNA-BINDING TRANSCRIPTIONAL ACTIVATOR ALPA"/>
    <property type="match status" value="1"/>
</dbReference>
<name>A0A9Y2L591_9RHOB</name>
<dbReference type="InterPro" id="IPR010260">
    <property type="entry name" value="AlpA"/>
</dbReference>
<dbReference type="KEGG" id="ppso:QPJ95_17270"/>
<dbReference type="Gene3D" id="1.10.238.160">
    <property type="match status" value="1"/>
</dbReference>
<proteinExistence type="predicted"/>
<gene>
    <name evidence="1" type="ORF">QPJ95_17270</name>
</gene>
<dbReference type="AlphaFoldDB" id="A0A9Y2L591"/>
<evidence type="ECO:0000313" key="1">
    <source>
        <dbReference type="EMBL" id="WIY27637.1"/>
    </source>
</evidence>
<dbReference type="PANTHER" id="PTHR36154">
    <property type="entry name" value="DNA-BINDING TRANSCRIPTIONAL ACTIVATOR ALPA"/>
    <property type="match status" value="1"/>
</dbReference>
<dbReference type="Proteomes" id="UP001238334">
    <property type="component" value="Chromosome"/>
</dbReference>
<dbReference type="Pfam" id="PF05930">
    <property type="entry name" value="Phage_AlpA"/>
    <property type="match status" value="1"/>
</dbReference>
<dbReference type="EMBL" id="CP127247">
    <property type="protein sequence ID" value="WIY27637.1"/>
    <property type="molecule type" value="Genomic_DNA"/>
</dbReference>